<evidence type="ECO:0000313" key="1">
    <source>
        <dbReference type="EMBL" id="MBC8673954.1"/>
    </source>
</evidence>
<gene>
    <name evidence="1" type="ORF">H2136_08145</name>
</gene>
<accession>A0A926FJR8</accession>
<comment type="caution">
    <text evidence="1">The sequence shown here is derived from an EMBL/GenBank/DDBJ whole genome shotgun (WGS) entry which is preliminary data.</text>
</comment>
<sequence>MDVGQRLKVVRRRFRAFRRQGDHPGFRVNRKPAIVVTDLMWVTASPSASLAPSTTPALSSRFCSLKAAVMSVVSPPQTRRFGRGHHQAVDVGQRLKVVRRRFRAFAVR</sequence>
<dbReference type="EMBL" id="JACLAN010000003">
    <property type="protein sequence ID" value="MBC8673954.1"/>
    <property type="molecule type" value="Genomic_DNA"/>
</dbReference>
<dbReference type="AlphaFoldDB" id="A0A926FJR8"/>
<reference evidence="1" key="1">
    <citation type="submission" date="2020-07" db="EMBL/GenBank/DDBJ databases">
        <title>Carbapenem Resistant Aeromonas hydrophila Carrying blacphA7 Isolated from Two Solid Organ Transplant Patients.</title>
        <authorList>
            <person name="Hilt E."/>
            <person name="Fitzwater S.P."/>
            <person name="Ward K."/>
            <person name="De St Maurice A."/>
            <person name="Chandrasekaran S."/>
            <person name="Garner O.B."/>
            <person name="Yang S."/>
        </authorList>
    </citation>
    <scope>NUCLEOTIDE SEQUENCE</scope>
    <source>
        <strain evidence="1">B-1</strain>
    </source>
</reference>
<proteinExistence type="predicted"/>
<organism evidence="1">
    <name type="scientific">Aeromonas hydrophila</name>
    <dbReference type="NCBI Taxonomy" id="644"/>
    <lineage>
        <taxon>Bacteria</taxon>
        <taxon>Pseudomonadati</taxon>
        <taxon>Pseudomonadota</taxon>
        <taxon>Gammaproteobacteria</taxon>
        <taxon>Aeromonadales</taxon>
        <taxon>Aeromonadaceae</taxon>
        <taxon>Aeromonas</taxon>
    </lineage>
</organism>
<name>A0A926FJR8_AERHY</name>
<protein>
    <submittedName>
        <fullName evidence="1">Uncharacterized protein</fullName>
    </submittedName>
</protein>